<accession>A0A2K1QR72</accession>
<name>A0A2K1QR72_9PEZI</name>
<dbReference type="EMBL" id="NKHZ01000051">
    <property type="protein sequence ID" value="PNS17440.1"/>
    <property type="molecule type" value="Genomic_DNA"/>
</dbReference>
<dbReference type="Gene3D" id="1.25.40.20">
    <property type="entry name" value="Ankyrin repeat-containing domain"/>
    <property type="match status" value="1"/>
</dbReference>
<evidence type="ECO:0000256" key="5">
    <source>
        <dbReference type="ARBA" id="ARBA00022737"/>
    </source>
</evidence>
<dbReference type="PROSITE" id="PS50088">
    <property type="entry name" value="ANK_REPEAT"/>
    <property type="match status" value="1"/>
</dbReference>
<keyword evidence="4 11" id="KW-0540">Nuclease</keyword>
<evidence type="ECO:0000256" key="2">
    <source>
        <dbReference type="ARBA" id="ARBA00009262"/>
    </source>
</evidence>
<dbReference type="InterPro" id="IPR002110">
    <property type="entry name" value="Ankyrin_rpt"/>
</dbReference>
<dbReference type="Proteomes" id="UP000243797">
    <property type="component" value="Unassembled WGS sequence"/>
</dbReference>
<dbReference type="InterPro" id="IPR013087">
    <property type="entry name" value="Znf_C2H2_type"/>
</dbReference>
<dbReference type="InterPro" id="IPR047139">
    <property type="entry name" value="ANKZ1/VMS1"/>
</dbReference>
<evidence type="ECO:0000256" key="1">
    <source>
        <dbReference type="ARBA" id="ARBA00004496"/>
    </source>
</evidence>
<dbReference type="GO" id="GO:0004519">
    <property type="term" value="F:endonuclease activity"/>
    <property type="evidence" value="ECO:0007669"/>
    <property type="project" value="UniProtKB-KW"/>
</dbReference>
<keyword evidence="8 10" id="KW-0040">ANK repeat</keyword>
<evidence type="ECO:0000259" key="13">
    <source>
        <dbReference type="PROSITE" id="PS52044"/>
    </source>
</evidence>
<feature type="active site" evidence="11">
    <location>
        <position position="311"/>
    </location>
</feature>
<dbReference type="SUPFAM" id="SSF48403">
    <property type="entry name" value="Ankyrin repeat"/>
    <property type="match status" value="1"/>
</dbReference>
<feature type="compositionally biased region" description="Basic and acidic residues" evidence="12">
    <location>
        <begin position="586"/>
        <end position="627"/>
    </location>
</feature>
<dbReference type="Pfam" id="PF00023">
    <property type="entry name" value="Ank"/>
    <property type="match status" value="1"/>
</dbReference>
<dbReference type="Pfam" id="PF18826">
    <property type="entry name" value="bVLRF1"/>
    <property type="match status" value="1"/>
</dbReference>
<feature type="domain" description="VLRF1" evidence="13">
    <location>
        <begin position="254"/>
        <end position="411"/>
    </location>
</feature>
<feature type="repeat" description="ANK" evidence="10">
    <location>
        <begin position="503"/>
        <end position="536"/>
    </location>
</feature>
<feature type="region of interest" description="Disordered" evidence="12">
    <location>
        <begin position="301"/>
        <end position="326"/>
    </location>
</feature>
<dbReference type="AlphaFoldDB" id="A0A2K1QR72"/>
<dbReference type="InterPro" id="IPR041175">
    <property type="entry name" value="VLRF1/Vms1"/>
</dbReference>
<keyword evidence="3 11" id="KW-0963">Cytoplasm</keyword>
<protein>
    <submittedName>
        <fullName evidence="14">VMS1 protein</fullName>
    </submittedName>
</protein>
<evidence type="ECO:0000256" key="8">
    <source>
        <dbReference type="ARBA" id="ARBA00023043"/>
    </source>
</evidence>
<dbReference type="OrthoDB" id="429841at2759"/>
<dbReference type="GO" id="GO:0005737">
    <property type="term" value="C:cytoplasm"/>
    <property type="evidence" value="ECO:0007669"/>
    <property type="project" value="UniProtKB-SubCell"/>
</dbReference>
<comment type="caution">
    <text evidence="14">The sequence shown here is derived from an EMBL/GenBank/DDBJ whole genome shotgun (WGS) entry which is preliminary data.</text>
</comment>
<comment type="similarity">
    <text evidence="2 11">Belongs to the ANKZF1/VMS1 family.</text>
</comment>
<keyword evidence="6 11" id="KW-0255">Endonuclease</keyword>
<keyword evidence="7 11" id="KW-0378">Hydrolase</keyword>
<evidence type="ECO:0000313" key="15">
    <source>
        <dbReference type="Proteomes" id="UP000243797"/>
    </source>
</evidence>
<evidence type="ECO:0000313" key="14">
    <source>
        <dbReference type="EMBL" id="PNS17440.1"/>
    </source>
</evidence>
<keyword evidence="9" id="KW-0175">Coiled coil</keyword>
<dbReference type="PROSITE" id="PS52044">
    <property type="entry name" value="VLRF1"/>
    <property type="match status" value="1"/>
</dbReference>
<dbReference type="GO" id="GO:0016787">
    <property type="term" value="F:hydrolase activity"/>
    <property type="evidence" value="ECO:0007669"/>
    <property type="project" value="UniProtKB-KW"/>
</dbReference>
<evidence type="ECO:0000256" key="4">
    <source>
        <dbReference type="ARBA" id="ARBA00022722"/>
    </source>
</evidence>
<feature type="region of interest" description="Disordered" evidence="12">
    <location>
        <begin position="430"/>
        <end position="465"/>
    </location>
</feature>
<dbReference type="GO" id="GO:0036503">
    <property type="term" value="P:ERAD pathway"/>
    <property type="evidence" value="ECO:0007669"/>
    <property type="project" value="TreeGrafter"/>
</dbReference>
<evidence type="ECO:0000256" key="12">
    <source>
        <dbReference type="SAM" id="MobiDB-lite"/>
    </source>
</evidence>
<feature type="region of interest" description="Disordered" evidence="12">
    <location>
        <begin position="586"/>
        <end position="676"/>
    </location>
</feature>
<dbReference type="PROSITE" id="PS00028">
    <property type="entry name" value="ZINC_FINGER_C2H2_1"/>
    <property type="match status" value="1"/>
</dbReference>
<keyword evidence="5" id="KW-0677">Repeat</keyword>
<evidence type="ECO:0000256" key="3">
    <source>
        <dbReference type="ARBA" id="ARBA00022490"/>
    </source>
</evidence>
<feature type="compositionally biased region" description="Basic and acidic residues" evidence="12">
    <location>
        <begin position="640"/>
        <end position="676"/>
    </location>
</feature>
<keyword evidence="15" id="KW-1185">Reference proteome</keyword>
<dbReference type="STRING" id="2082308.A0A2K1QR72"/>
<gene>
    <name evidence="14" type="ORF">CAC42_7123</name>
</gene>
<feature type="compositionally biased region" description="Polar residues" evidence="12">
    <location>
        <begin position="309"/>
        <end position="320"/>
    </location>
</feature>
<organism evidence="14 15">
    <name type="scientific">Sphaceloma murrayae</name>
    <dbReference type="NCBI Taxonomy" id="2082308"/>
    <lineage>
        <taxon>Eukaryota</taxon>
        <taxon>Fungi</taxon>
        <taxon>Dikarya</taxon>
        <taxon>Ascomycota</taxon>
        <taxon>Pezizomycotina</taxon>
        <taxon>Dothideomycetes</taxon>
        <taxon>Dothideomycetidae</taxon>
        <taxon>Myriangiales</taxon>
        <taxon>Elsinoaceae</taxon>
        <taxon>Sphaceloma</taxon>
    </lineage>
</organism>
<feature type="region of interest" description="Disordered" evidence="12">
    <location>
        <begin position="227"/>
        <end position="248"/>
    </location>
</feature>
<proteinExistence type="inferred from homology"/>
<evidence type="ECO:0000256" key="9">
    <source>
        <dbReference type="ARBA" id="ARBA00023054"/>
    </source>
</evidence>
<dbReference type="PANTHER" id="PTHR16036">
    <property type="entry name" value="ANKYRIN REPEAT AND ZINC FINGER DOMAIN-CONTAINING PROTEIN 1"/>
    <property type="match status" value="1"/>
</dbReference>
<comment type="domain">
    <text evidence="11">The VLRF1 domain mediates binding to the 60S ribosomal subunit.</text>
</comment>
<comment type="subcellular location">
    <subcellularLocation>
        <location evidence="1">Cytoplasm</location>
    </subcellularLocation>
</comment>
<dbReference type="InterPro" id="IPR036770">
    <property type="entry name" value="Ankyrin_rpt-contain_sf"/>
</dbReference>
<evidence type="ECO:0000256" key="10">
    <source>
        <dbReference type="PROSITE-ProRule" id="PRU00023"/>
    </source>
</evidence>
<evidence type="ECO:0000256" key="7">
    <source>
        <dbReference type="ARBA" id="ARBA00022801"/>
    </source>
</evidence>
<sequence>MANHSDHPLLKRPLYVFDLPEELVYTLQLRSEVNVANPVSAAEINGTTATGSDTKNEPLEREVASATSCALCGLSFSDTQEQRSHVRSDLHGYNLKQKLRGLKPVDEKEFDRLVGDLDESISGSELSYSGSDGEEADADGRKETTLSALLKKQANLTTAGADDEFAPRKRKRGAGKPPLLWFSSSKLASNISMGVYRALFPLDEQTADGNTLVASLQKRQLAPALASKVKATDDQDDENGGVKLPAHMRQPSINGPMYFLCMIGGGHFAAMVISLTPSVSKKGGVEDRSATVVAHKTFHRYTTRRKQGGAQSSNDNSKGNAHSAGAGLRRYNEAALTTDVRNLLSEWKPMIQAAELLFIRATGTTNRRTLFDKYEGQVLSSQDPRIRGFPFSTRRATQAELMRCFVELTRVKITTIDELALAQKAAEEAARAEEEALAPKPAPSPKPSKPKPSKEDEEALLHTSQLQSLIRRSKAPALVSYITSNNLPPNFAFIPKDKPENYHAPTPLHLAASLNSPACISALLLRAKADPTIRNLDEKSPYDLAGDRATRDAFRIARSTLGEGAFAWDAAGVGAALTKAEADARAAQEKAETEAENEAEKARRQRDLEKLRQEDKVREEASRDKKFGKGKVLTETRPMTAEERRAEESKGMTPEMRMRLDRERRARAAEARLAKK</sequence>
<evidence type="ECO:0000256" key="11">
    <source>
        <dbReference type="PROSITE-ProRule" id="PRU01389"/>
    </source>
</evidence>
<reference evidence="14 15" key="1">
    <citation type="submission" date="2017-06" db="EMBL/GenBank/DDBJ databases">
        <title>Draft genome sequence of a variant of Elsinoe murrayae.</title>
        <authorList>
            <person name="Cheng Q."/>
        </authorList>
    </citation>
    <scope>NUCLEOTIDE SEQUENCE [LARGE SCALE GENOMIC DNA]</scope>
    <source>
        <strain evidence="14 15">CQ-2017a</strain>
    </source>
</reference>
<evidence type="ECO:0000256" key="6">
    <source>
        <dbReference type="ARBA" id="ARBA00022759"/>
    </source>
</evidence>
<dbReference type="PANTHER" id="PTHR16036:SF2">
    <property type="entry name" value="TRNA ENDONUCLEASE ANKZF1"/>
    <property type="match status" value="1"/>
</dbReference>
<dbReference type="InParanoid" id="A0A2K1QR72"/>
<dbReference type="FunCoup" id="A0A2K1QR72">
    <property type="interactions" value="171"/>
</dbReference>